<evidence type="ECO:0000313" key="1">
    <source>
        <dbReference type="EMBL" id="HJF39904.1"/>
    </source>
</evidence>
<accession>A0A921GA88</accession>
<dbReference type="Proteomes" id="UP000749320">
    <property type="component" value="Unassembled WGS sequence"/>
</dbReference>
<name>A0A921GA88_9FIRM</name>
<gene>
    <name evidence="1" type="ORF">K8V91_03190</name>
</gene>
<protein>
    <submittedName>
        <fullName evidence="1">Uncharacterized protein</fullName>
    </submittedName>
</protein>
<reference evidence="1" key="1">
    <citation type="journal article" date="2021" name="PeerJ">
        <title>Extensive microbial diversity within the chicken gut microbiome revealed by metagenomics and culture.</title>
        <authorList>
            <person name="Gilroy R."/>
            <person name="Ravi A."/>
            <person name="Getino M."/>
            <person name="Pursley I."/>
            <person name="Horton D.L."/>
            <person name="Alikhan N.F."/>
            <person name="Baker D."/>
            <person name="Gharbi K."/>
            <person name="Hall N."/>
            <person name="Watson M."/>
            <person name="Adriaenssens E.M."/>
            <person name="Foster-Nyarko E."/>
            <person name="Jarju S."/>
            <person name="Secka A."/>
            <person name="Antonio M."/>
            <person name="Oren A."/>
            <person name="Chaudhuri R.R."/>
            <person name="La Ragione R."/>
            <person name="Hildebrand F."/>
            <person name="Pallen M.J."/>
        </authorList>
    </citation>
    <scope>NUCLEOTIDE SEQUENCE</scope>
    <source>
        <strain evidence="1">CHK193-16274</strain>
    </source>
</reference>
<dbReference type="EMBL" id="DYWV01000110">
    <property type="protein sequence ID" value="HJF39904.1"/>
    <property type="molecule type" value="Genomic_DNA"/>
</dbReference>
<evidence type="ECO:0000313" key="2">
    <source>
        <dbReference type="Proteomes" id="UP000749320"/>
    </source>
</evidence>
<proteinExistence type="predicted"/>
<reference evidence="1" key="2">
    <citation type="submission" date="2021-09" db="EMBL/GenBank/DDBJ databases">
        <authorList>
            <person name="Gilroy R."/>
        </authorList>
    </citation>
    <scope>NUCLEOTIDE SEQUENCE</scope>
    <source>
        <strain evidence="1">CHK193-16274</strain>
    </source>
</reference>
<dbReference type="AlphaFoldDB" id="A0A921GA88"/>
<sequence>MSKSNEEIIPQWIINHLDKFGNCSCGRDLVKRVGKENVIKQLEKIGFNCELRIIYENPKDRFKRKSKYPLNAYYILEVKTPIKIYFL</sequence>
<comment type="caution">
    <text evidence="1">The sequence shown here is derived from an EMBL/GenBank/DDBJ whole genome shotgun (WGS) entry which is preliminary data.</text>
</comment>
<organism evidence="1 2">
    <name type="scientific">Thomasclavelia spiroformis</name>
    <dbReference type="NCBI Taxonomy" id="29348"/>
    <lineage>
        <taxon>Bacteria</taxon>
        <taxon>Bacillati</taxon>
        <taxon>Bacillota</taxon>
        <taxon>Erysipelotrichia</taxon>
        <taxon>Erysipelotrichales</taxon>
        <taxon>Coprobacillaceae</taxon>
        <taxon>Thomasclavelia</taxon>
    </lineage>
</organism>